<protein>
    <submittedName>
        <fullName evidence="1">Uncharacterized protein</fullName>
    </submittedName>
</protein>
<evidence type="ECO:0000313" key="2">
    <source>
        <dbReference type="Proteomes" id="UP001059041"/>
    </source>
</evidence>
<gene>
    <name evidence="1" type="ORF">IRJ41_004138</name>
</gene>
<evidence type="ECO:0000313" key="1">
    <source>
        <dbReference type="EMBL" id="KAI7803219.1"/>
    </source>
</evidence>
<proteinExistence type="predicted"/>
<name>A0A9W7TUH1_TRIRA</name>
<organism evidence="1 2">
    <name type="scientific">Triplophysa rosa</name>
    <name type="common">Cave loach</name>
    <dbReference type="NCBI Taxonomy" id="992332"/>
    <lineage>
        <taxon>Eukaryota</taxon>
        <taxon>Metazoa</taxon>
        <taxon>Chordata</taxon>
        <taxon>Craniata</taxon>
        <taxon>Vertebrata</taxon>
        <taxon>Euteleostomi</taxon>
        <taxon>Actinopterygii</taxon>
        <taxon>Neopterygii</taxon>
        <taxon>Teleostei</taxon>
        <taxon>Ostariophysi</taxon>
        <taxon>Cypriniformes</taxon>
        <taxon>Nemacheilidae</taxon>
        <taxon>Triplophysa</taxon>
    </lineage>
</organism>
<sequence>MSSSHSLNEEDESGFFKRAANFHTLQKHHAVKISKTEQYQLNEGFLIIDSKKKHWITSWTDNKQYY</sequence>
<comment type="caution">
    <text evidence="1">The sequence shown here is derived from an EMBL/GenBank/DDBJ whole genome shotgun (WGS) entry which is preliminary data.</text>
</comment>
<dbReference type="EMBL" id="JAFHDT010000011">
    <property type="protein sequence ID" value="KAI7803219.1"/>
    <property type="molecule type" value="Genomic_DNA"/>
</dbReference>
<dbReference type="AlphaFoldDB" id="A0A9W7TUH1"/>
<reference evidence="1" key="1">
    <citation type="submission" date="2021-02" db="EMBL/GenBank/DDBJ databases">
        <title>Comparative genomics reveals that relaxation of natural selection precedes convergent phenotypic evolution of cavefish.</title>
        <authorList>
            <person name="Peng Z."/>
        </authorList>
    </citation>
    <scope>NUCLEOTIDE SEQUENCE</scope>
    <source>
        <tissue evidence="1">Muscle</tissue>
    </source>
</reference>
<dbReference type="Proteomes" id="UP001059041">
    <property type="component" value="Linkage Group LG11"/>
</dbReference>
<keyword evidence="2" id="KW-1185">Reference proteome</keyword>
<accession>A0A9W7TUH1</accession>